<evidence type="ECO:0000313" key="4">
    <source>
        <dbReference type="EMBL" id="MPN63300.1"/>
    </source>
</evidence>
<dbReference type="GO" id="GO:0016787">
    <property type="term" value="F:hydrolase activity"/>
    <property type="evidence" value="ECO:0007669"/>
    <property type="project" value="UniProtKB-KW"/>
</dbReference>
<feature type="domain" description="Beta-Casp" evidence="3">
    <location>
        <begin position="1"/>
        <end position="37"/>
    </location>
</feature>
<evidence type="ECO:0000259" key="3">
    <source>
        <dbReference type="Pfam" id="PF10996"/>
    </source>
</evidence>
<accession>A0A645JJK4</accession>
<keyword evidence="1" id="KW-0378">Hydrolase</keyword>
<proteinExistence type="predicted"/>
<evidence type="ECO:0000256" key="1">
    <source>
        <dbReference type="ARBA" id="ARBA00022801"/>
    </source>
</evidence>
<dbReference type="PANTHER" id="PTHR11203:SF37">
    <property type="entry name" value="INTEGRATOR COMPLEX SUBUNIT 11"/>
    <property type="match status" value="1"/>
</dbReference>
<dbReference type="InterPro" id="IPR022712">
    <property type="entry name" value="Beta_Casp"/>
</dbReference>
<dbReference type="InterPro" id="IPR050698">
    <property type="entry name" value="MBL"/>
</dbReference>
<dbReference type="PANTHER" id="PTHR11203">
    <property type="entry name" value="CLEAVAGE AND POLYADENYLATION SPECIFICITY FACTOR FAMILY MEMBER"/>
    <property type="match status" value="1"/>
</dbReference>
<reference evidence="4" key="1">
    <citation type="submission" date="2019-08" db="EMBL/GenBank/DDBJ databases">
        <authorList>
            <person name="Kucharzyk K."/>
            <person name="Murdoch R.W."/>
            <person name="Higgins S."/>
            <person name="Loffler F."/>
        </authorList>
    </citation>
    <scope>NUCLEOTIDE SEQUENCE</scope>
</reference>
<organism evidence="4">
    <name type="scientific">bioreactor metagenome</name>
    <dbReference type="NCBI Taxonomy" id="1076179"/>
    <lineage>
        <taxon>unclassified sequences</taxon>
        <taxon>metagenomes</taxon>
        <taxon>ecological metagenomes</taxon>
    </lineage>
</organism>
<dbReference type="AlphaFoldDB" id="A0A645JJK4"/>
<sequence length="122" mass="13517">MCDAGRVLHHLRNNLGRPECAVVICGFQTEGSLGRRLVDGVKQVRMFGEEIDVRASVHTLGGFSAHADQKALLEWAGAFKKKPRKTFVVHGEPDPANILAGELHKRFGMEVVVPEEEQRFAL</sequence>
<dbReference type="SUPFAM" id="SSF56281">
    <property type="entry name" value="Metallo-hydrolase/oxidoreductase"/>
    <property type="match status" value="1"/>
</dbReference>
<dbReference type="EMBL" id="VSSQ01142488">
    <property type="protein sequence ID" value="MPN63300.1"/>
    <property type="molecule type" value="Genomic_DNA"/>
</dbReference>
<protein>
    <submittedName>
        <fullName evidence="4">Uncharacterized protein</fullName>
    </submittedName>
</protein>
<evidence type="ECO:0000259" key="2">
    <source>
        <dbReference type="Pfam" id="PF07521"/>
    </source>
</evidence>
<comment type="caution">
    <text evidence="4">The sequence shown here is derived from an EMBL/GenBank/DDBJ whole genome shotgun (WGS) entry which is preliminary data.</text>
</comment>
<name>A0A645JJK4_9ZZZZ</name>
<dbReference type="Gene3D" id="3.40.50.10890">
    <property type="match status" value="1"/>
</dbReference>
<dbReference type="Pfam" id="PF10996">
    <property type="entry name" value="Beta-Casp"/>
    <property type="match status" value="1"/>
</dbReference>
<dbReference type="InterPro" id="IPR036866">
    <property type="entry name" value="RibonucZ/Hydroxyglut_hydro"/>
</dbReference>
<dbReference type="InterPro" id="IPR011108">
    <property type="entry name" value="RMMBL"/>
</dbReference>
<dbReference type="Pfam" id="PF07521">
    <property type="entry name" value="RMMBL"/>
    <property type="match status" value="1"/>
</dbReference>
<dbReference type="GO" id="GO:0004521">
    <property type="term" value="F:RNA endonuclease activity"/>
    <property type="evidence" value="ECO:0007669"/>
    <property type="project" value="TreeGrafter"/>
</dbReference>
<feature type="domain" description="Zn-dependent metallo-hydrolase RNA specificity" evidence="2">
    <location>
        <begin position="51"/>
        <end position="114"/>
    </location>
</feature>
<gene>
    <name evidence="4" type="ORF">SDC9_211058</name>
</gene>
<dbReference type="Gene3D" id="3.60.15.10">
    <property type="entry name" value="Ribonuclease Z/Hydroxyacylglutathione hydrolase-like"/>
    <property type="match status" value="1"/>
</dbReference>